<sequence length="389" mass="44944">MDFTIDEYKMRINRTKQKMQERGIEVLIITNPSNMNYLTGYNAWSFYVPQFIILTIDEDDPTWIGREMDANSAKLTSWLKEESIVPYSDDYVQSEFKHPMHFVADFLIKRNVEQKTVGVEMETHFFSARFYKEFIWMLPETKIEDASVLVNWVRLVKSDQEINYMKKAAKIVEKAMQVGYESLNVGARGCDVAAEIMRAQIKGFEEFGGDYSAIVPLIPAGEETSAPHMTWSERRYKKNDPVIIEIAGCHKRYHSPMARTMVLGEANDKLLDLSKVINYGIEEVIHCTQPGMTSEQIEEVFRKTIKKHGIIKDSRLGYSVGLSYPPDWGEHTVSIRNGDKTVIEPNMTFHFIPGIWYENYGCEISETIRITDNGCETLANFPRDLYMKK</sequence>
<dbReference type="PANTHER" id="PTHR46112:SF2">
    <property type="entry name" value="XAA-PRO AMINOPEPTIDASE P-RELATED"/>
    <property type="match status" value="1"/>
</dbReference>
<dbReference type="RefSeq" id="WP_089533368.1">
    <property type="nucleotide sequence ID" value="NZ_CP022437.1"/>
</dbReference>
<evidence type="ECO:0000313" key="3">
    <source>
        <dbReference type="EMBL" id="ASN06370.1"/>
    </source>
</evidence>
<keyword evidence="4" id="KW-1185">Reference proteome</keyword>
<dbReference type="Pfam" id="PF01321">
    <property type="entry name" value="Creatinase_N"/>
    <property type="match status" value="1"/>
</dbReference>
<dbReference type="EMBL" id="CP022437">
    <property type="protein sequence ID" value="ASN06370.1"/>
    <property type="molecule type" value="Genomic_DNA"/>
</dbReference>
<dbReference type="GO" id="GO:0016787">
    <property type="term" value="F:hydrolase activity"/>
    <property type="evidence" value="ECO:0007669"/>
    <property type="project" value="UniProtKB-KW"/>
</dbReference>
<dbReference type="Pfam" id="PF00557">
    <property type="entry name" value="Peptidase_M24"/>
    <property type="match status" value="1"/>
</dbReference>
<organism evidence="3 4">
    <name type="scientific">Virgibacillus necropolis</name>
    <dbReference type="NCBI Taxonomy" id="163877"/>
    <lineage>
        <taxon>Bacteria</taxon>
        <taxon>Bacillati</taxon>
        <taxon>Bacillota</taxon>
        <taxon>Bacilli</taxon>
        <taxon>Bacillales</taxon>
        <taxon>Bacillaceae</taxon>
        <taxon>Virgibacillus</taxon>
    </lineage>
</organism>
<dbReference type="PANTHER" id="PTHR46112">
    <property type="entry name" value="AMINOPEPTIDASE"/>
    <property type="match status" value="1"/>
</dbReference>
<dbReference type="InterPro" id="IPR029149">
    <property type="entry name" value="Creatin/AminoP/Spt16_N"/>
</dbReference>
<feature type="domain" description="Creatinase N-terminal" evidence="2">
    <location>
        <begin position="11"/>
        <end position="156"/>
    </location>
</feature>
<dbReference type="CDD" id="cd01066">
    <property type="entry name" value="APP_MetAP"/>
    <property type="match status" value="1"/>
</dbReference>
<dbReference type="SUPFAM" id="SSF55920">
    <property type="entry name" value="Creatinase/aminopeptidase"/>
    <property type="match status" value="1"/>
</dbReference>
<dbReference type="InterPro" id="IPR036005">
    <property type="entry name" value="Creatinase/aminopeptidase-like"/>
</dbReference>
<gene>
    <name evidence="3" type="ORF">CFK40_15750</name>
</gene>
<evidence type="ECO:0000313" key="4">
    <source>
        <dbReference type="Proteomes" id="UP000204391"/>
    </source>
</evidence>
<name>A0A221MFH6_9BACI</name>
<dbReference type="InterPro" id="IPR050659">
    <property type="entry name" value="Peptidase_M24B"/>
</dbReference>
<accession>A0A221MFH6</accession>
<dbReference type="AlphaFoldDB" id="A0A221MFH6"/>
<evidence type="ECO:0000259" key="1">
    <source>
        <dbReference type="Pfam" id="PF00557"/>
    </source>
</evidence>
<feature type="domain" description="Peptidase M24" evidence="1">
    <location>
        <begin position="164"/>
        <end position="372"/>
    </location>
</feature>
<dbReference type="Gene3D" id="3.40.350.10">
    <property type="entry name" value="Creatinase/prolidase N-terminal domain"/>
    <property type="match status" value="1"/>
</dbReference>
<keyword evidence="3" id="KW-0378">Hydrolase</keyword>
<protein>
    <submittedName>
        <fullName evidence="3">Ectoine hydrolase DoeA</fullName>
    </submittedName>
</protein>
<dbReference type="InterPro" id="IPR000587">
    <property type="entry name" value="Creatinase_N"/>
</dbReference>
<dbReference type="KEGG" id="vne:CFK40_15750"/>
<dbReference type="OrthoDB" id="9761809at2"/>
<dbReference type="SUPFAM" id="SSF53092">
    <property type="entry name" value="Creatinase/prolidase N-terminal domain"/>
    <property type="match status" value="1"/>
</dbReference>
<proteinExistence type="predicted"/>
<reference evidence="3 4" key="1">
    <citation type="journal article" date="2003" name="Int. J. Syst. Evol. Microbiol.">
        <title>Virgibacillus carmonensis sp. nov., Virgibacillus necropolis sp. nov. and Virgibacillus picturae sp. nov., three novel species isolated from deteriorated mural paintings, transfer of the species of the genus salibacillus to Virgibacillus, as Virgibacillus marismortui comb. nov. and Virgibacillus salexigens comb. nov., and emended description of the genus Virgibacillus.</title>
        <authorList>
            <person name="Heyrman J."/>
            <person name="Logan N.A."/>
            <person name="Busse H.J."/>
            <person name="Balcaen A."/>
            <person name="Lebbe L."/>
            <person name="Rodriguez-Diaz M."/>
            <person name="Swings J."/>
            <person name="De Vos P."/>
        </authorList>
    </citation>
    <scope>NUCLEOTIDE SEQUENCE [LARGE SCALE GENOMIC DNA]</scope>
    <source>
        <strain evidence="3 4">LMG 19488</strain>
    </source>
</reference>
<evidence type="ECO:0000259" key="2">
    <source>
        <dbReference type="Pfam" id="PF01321"/>
    </source>
</evidence>
<dbReference type="Gene3D" id="3.90.230.10">
    <property type="entry name" value="Creatinase/methionine aminopeptidase superfamily"/>
    <property type="match status" value="1"/>
</dbReference>
<dbReference type="Proteomes" id="UP000204391">
    <property type="component" value="Chromosome"/>
</dbReference>
<dbReference type="InterPro" id="IPR000994">
    <property type="entry name" value="Pept_M24"/>
</dbReference>